<feature type="domain" description="NAD(P)-binding" evidence="1">
    <location>
        <begin position="6"/>
        <end position="184"/>
    </location>
</feature>
<name>A0A0A3Z3R5_9GAMM</name>
<evidence type="ECO:0000313" key="3">
    <source>
        <dbReference type="Proteomes" id="UP000030351"/>
    </source>
</evidence>
<dbReference type="Gene3D" id="3.40.50.720">
    <property type="entry name" value="NAD(P)-binding Rossmann-like Domain"/>
    <property type="match status" value="1"/>
</dbReference>
<accession>A0A0A3Z3R5</accession>
<dbReference type="STRING" id="371042.NG99_14955"/>
<proteinExistence type="predicted"/>
<dbReference type="SUPFAM" id="SSF51735">
    <property type="entry name" value="NAD(P)-binding Rossmann-fold domains"/>
    <property type="match status" value="1"/>
</dbReference>
<evidence type="ECO:0000259" key="1">
    <source>
        <dbReference type="Pfam" id="PF13460"/>
    </source>
</evidence>
<dbReference type="OrthoDB" id="5510591at2"/>
<dbReference type="Gene3D" id="3.90.25.10">
    <property type="entry name" value="UDP-galactose 4-epimerase, domain 1"/>
    <property type="match status" value="1"/>
</dbReference>
<evidence type="ECO:0000313" key="2">
    <source>
        <dbReference type="EMBL" id="KGT92296.1"/>
    </source>
</evidence>
<protein>
    <submittedName>
        <fullName evidence="2">Quinone oxidoreductase</fullName>
    </submittedName>
</protein>
<dbReference type="AlphaFoldDB" id="A0A0A3Z3R5"/>
<dbReference type="InterPro" id="IPR036291">
    <property type="entry name" value="NAD(P)-bd_dom_sf"/>
</dbReference>
<dbReference type="InterPro" id="IPR052718">
    <property type="entry name" value="NmrA-type_oxidoreductase"/>
</dbReference>
<organism evidence="2 3">
    <name type="scientific">Erwinia typographi</name>
    <dbReference type="NCBI Taxonomy" id="371042"/>
    <lineage>
        <taxon>Bacteria</taxon>
        <taxon>Pseudomonadati</taxon>
        <taxon>Pseudomonadota</taxon>
        <taxon>Gammaproteobacteria</taxon>
        <taxon>Enterobacterales</taxon>
        <taxon>Erwiniaceae</taxon>
        <taxon>Erwinia</taxon>
    </lineage>
</organism>
<comment type="caution">
    <text evidence="2">The sequence shown here is derived from an EMBL/GenBank/DDBJ whole genome shotgun (WGS) entry which is preliminary data.</text>
</comment>
<gene>
    <name evidence="2" type="ORF">NG99_14955</name>
</gene>
<dbReference type="CDD" id="cd05269">
    <property type="entry name" value="TMR_SDR_a"/>
    <property type="match status" value="1"/>
</dbReference>
<reference evidence="2 3" key="1">
    <citation type="submission" date="2014-10" db="EMBL/GenBank/DDBJ databases">
        <title>Genome sequence of Erwinia typographi M043b.</title>
        <authorList>
            <person name="Chan K.-G."/>
            <person name="Tan W.-S."/>
        </authorList>
    </citation>
    <scope>NUCLEOTIDE SEQUENCE [LARGE SCALE GENOMIC DNA]</scope>
    <source>
        <strain evidence="2 3">M043b</strain>
    </source>
</reference>
<dbReference type="EMBL" id="JRUQ01000041">
    <property type="protein sequence ID" value="KGT92296.1"/>
    <property type="molecule type" value="Genomic_DNA"/>
</dbReference>
<dbReference type="RefSeq" id="WP_034894440.1">
    <property type="nucleotide sequence ID" value="NZ_JRUQ01000041.1"/>
</dbReference>
<dbReference type="Pfam" id="PF13460">
    <property type="entry name" value="NAD_binding_10"/>
    <property type="match status" value="1"/>
</dbReference>
<sequence length="285" mass="29319">MIAVTGATGQLGRLVIEALLKKVPAADIIAAVRSPEKAKDIAALGVQVRKADYSQPDTLVSAFSGVEKVLLISSSEVGAREAQHKSVIAAAKEAGVLLLAYTSLLHADTTPLGLGSEHRSTEQALIASGVPFAILRNGWYTENYAASIAPAVAHGAFIGAAGEGKIASASRQDYAEAAAAVLTSSGAAGKTYELAGDTAYTLAEFSAEIAQKSGKEIQYVNMSQAEFSAALKGAGLPDWLAEMLADSDAGAAQGALFDDGRTLSKLIGRPTTPWQDVVSAFVAKV</sequence>
<dbReference type="Proteomes" id="UP000030351">
    <property type="component" value="Unassembled WGS sequence"/>
</dbReference>
<dbReference type="PANTHER" id="PTHR47129:SF1">
    <property type="entry name" value="NMRA-LIKE DOMAIN-CONTAINING PROTEIN"/>
    <property type="match status" value="1"/>
</dbReference>
<dbReference type="eggNOG" id="COG0702">
    <property type="taxonomic scope" value="Bacteria"/>
</dbReference>
<dbReference type="PANTHER" id="PTHR47129">
    <property type="entry name" value="QUINONE OXIDOREDUCTASE 2"/>
    <property type="match status" value="1"/>
</dbReference>
<dbReference type="InterPro" id="IPR016040">
    <property type="entry name" value="NAD(P)-bd_dom"/>
</dbReference>
<keyword evidence="3" id="KW-1185">Reference proteome</keyword>